<dbReference type="Pfam" id="PF03061">
    <property type="entry name" value="4HBT"/>
    <property type="match status" value="1"/>
</dbReference>
<gene>
    <name evidence="6" type="ORF">V6255_12540</name>
</gene>
<dbReference type="EMBL" id="JBAKBA010000029">
    <property type="protein sequence ID" value="MEL0659965.1"/>
    <property type="molecule type" value="Genomic_DNA"/>
</dbReference>
<sequence>MKAVKIIDRKQVRPTDAYIEDNMEPKTIAFSTITVVQQMMDVDANIAGNVHGGSIMKLVDNTACMVGMRHTGGNAVTASLDRLDFHSPVYVGDILRIKTSVNYVGSTSMEIGARIEAEAVLTGEVRHTASAYLTFVSLDPEGKPRHIPQIICETDRERERFTAALKRKEKRSEARQEVKDKAEAKHPQTEKSA</sequence>
<dbReference type="InterPro" id="IPR040170">
    <property type="entry name" value="Cytosol_ACT"/>
</dbReference>
<dbReference type="RefSeq" id="WP_341628466.1">
    <property type="nucleotide sequence ID" value="NZ_JBAKBA010000029.1"/>
</dbReference>
<reference evidence="6 7" key="1">
    <citation type="submission" date="2024-02" db="EMBL/GenBank/DDBJ databases">
        <title>Bacteria isolated from the canopy kelp, Nereocystis luetkeana.</title>
        <authorList>
            <person name="Pfister C.A."/>
            <person name="Younker I.T."/>
            <person name="Light S.H."/>
        </authorList>
    </citation>
    <scope>NUCLEOTIDE SEQUENCE [LARGE SCALE GENOMIC DNA]</scope>
    <source>
        <strain evidence="6 7">TI.2.07</strain>
    </source>
</reference>
<dbReference type="SUPFAM" id="SSF54637">
    <property type="entry name" value="Thioesterase/thiol ester dehydrase-isomerase"/>
    <property type="match status" value="1"/>
</dbReference>
<evidence type="ECO:0000256" key="3">
    <source>
        <dbReference type="PROSITE-ProRule" id="PRU01106"/>
    </source>
</evidence>
<proteinExistence type="inferred from homology"/>
<dbReference type="InterPro" id="IPR033120">
    <property type="entry name" value="HOTDOG_ACOT"/>
</dbReference>
<accession>A0ABU9HDU4</accession>
<dbReference type="InterPro" id="IPR029069">
    <property type="entry name" value="HotDog_dom_sf"/>
</dbReference>
<evidence type="ECO:0000313" key="7">
    <source>
        <dbReference type="Proteomes" id="UP001366060"/>
    </source>
</evidence>
<dbReference type="InterPro" id="IPR006683">
    <property type="entry name" value="Thioestr_dom"/>
</dbReference>
<organism evidence="6 7">
    <name type="scientific">Psychromonas arctica</name>
    <dbReference type="NCBI Taxonomy" id="168275"/>
    <lineage>
        <taxon>Bacteria</taxon>
        <taxon>Pseudomonadati</taxon>
        <taxon>Pseudomonadota</taxon>
        <taxon>Gammaproteobacteria</taxon>
        <taxon>Alteromonadales</taxon>
        <taxon>Psychromonadaceae</taxon>
        <taxon>Psychromonas</taxon>
    </lineage>
</organism>
<feature type="compositionally biased region" description="Basic and acidic residues" evidence="4">
    <location>
        <begin position="170"/>
        <end position="193"/>
    </location>
</feature>
<dbReference type="Proteomes" id="UP001366060">
    <property type="component" value="Unassembled WGS sequence"/>
</dbReference>
<dbReference type="EC" id="3.1.2.20" evidence="6"/>
<keyword evidence="7" id="KW-1185">Reference proteome</keyword>
<feature type="domain" description="HotDog ACOT-type" evidence="5">
    <location>
        <begin position="29"/>
        <end position="141"/>
    </location>
</feature>
<evidence type="ECO:0000259" key="5">
    <source>
        <dbReference type="PROSITE" id="PS51770"/>
    </source>
</evidence>
<dbReference type="PANTHER" id="PTHR11049">
    <property type="entry name" value="ACYL COENZYME A THIOESTER HYDROLASE"/>
    <property type="match status" value="1"/>
</dbReference>
<dbReference type="PANTHER" id="PTHR11049:SF16">
    <property type="entry name" value="PROTEIN VDLD"/>
    <property type="match status" value="1"/>
</dbReference>
<dbReference type="Gene3D" id="3.10.129.10">
    <property type="entry name" value="Hotdog Thioesterase"/>
    <property type="match status" value="1"/>
</dbReference>
<dbReference type="PROSITE" id="PS51770">
    <property type="entry name" value="HOTDOG_ACOT"/>
    <property type="match status" value="1"/>
</dbReference>
<keyword evidence="2 3" id="KW-0378">Hydrolase</keyword>
<feature type="region of interest" description="Disordered" evidence="4">
    <location>
        <begin position="165"/>
        <end position="193"/>
    </location>
</feature>
<evidence type="ECO:0000256" key="1">
    <source>
        <dbReference type="ARBA" id="ARBA00010458"/>
    </source>
</evidence>
<evidence type="ECO:0000256" key="4">
    <source>
        <dbReference type="SAM" id="MobiDB-lite"/>
    </source>
</evidence>
<evidence type="ECO:0000313" key="6">
    <source>
        <dbReference type="EMBL" id="MEL0659965.1"/>
    </source>
</evidence>
<comment type="similarity">
    <text evidence="1">Belongs to the acyl coenzyme A hydrolase family.</text>
</comment>
<dbReference type="CDD" id="cd03442">
    <property type="entry name" value="BFIT_BACH"/>
    <property type="match status" value="1"/>
</dbReference>
<comment type="caution">
    <text evidence="6">The sequence shown here is derived from an EMBL/GenBank/DDBJ whole genome shotgun (WGS) entry which is preliminary data.</text>
</comment>
<evidence type="ECO:0000256" key="2">
    <source>
        <dbReference type="ARBA" id="ARBA00022801"/>
    </source>
</evidence>
<name>A0ABU9HDU4_9GAMM</name>
<dbReference type="GO" id="GO:0047617">
    <property type="term" value="F:fatty acyl-CoA hydrolase activity"/>
    <property type="evidence" value="ECO:0007669"/>
    <property type="project" value="UniProtKB-EC"/>
</dbReference>
<protein>
    <submittedName>
        <fullName evidence="6">Acyl-CoA thioesterase</fullName>
        <ecNumber evidence="6">3.1.2.20</ecNumber>
    </submittedName>
</protein>